<dbReference type="GO" id="GO:0009007">
    <property type="term" value="F:site-specific DNA-methyltransferase (adenine-specific) activity"/>
    <property type="evidence" value="ECO:0007669"/>
    <property type="project" value="UniProtKB-EC"/>
</dbReference>
<evidence type="ECO:0000256" key="1">
    <source>
        <dbReference type="ARBA" id="ARBA00011900"/>
    </source>
</evidence>
<organism evidence="6 7">
    <name type="scientific">Sulfurospirillum halorespirans DSM 13726</name>
    <dbReference type="NCBI Taxonomy" id="1193502"/>
    <lineage>
        <taxon>Bacteria</taxon>
        <taxon>Pseudomonadati</taxon>
        <taxon>Campylobacterota</taxon>
        <taxon>Epsilonproteobacteria</taxon>
        <taxon>Campylobacterales</taxon>
        <taxon>Sulfurospirillaceae</taxon>
        <taxon>Sulfurospirillum</taxon>
    </lineage>
</organism>
<dbReference type="Gene3D" id="3.40.50.150">
    <property type="entry name" value="Vaccinia Virus protein VP39"/>
    <property type="match status" value="1"/>
</dbReference>
<dbReference type="SUPFAM" id="SSF53335">
    <property type="entry name" value="S-adenosyl-L-methionine-dependent methyltransferases"/>
    <property type="match status" value="1"/>
</dbReference>
<dbReference type="PRINTS" id="PR00505">
    <property type="entry name" value="D12N6MTFRASE"/>
</dbReference>
<dbReference type="PROSITE" id="PS00092">
    <property type="entry name" value="N6_MTASE"/>
    <property type="match status" value="1"/>
</dbReference>
<accession>A0A1D7TND4</accession>
<dbReference type="GO" id="GO:0003676">
    <property type="term" value="F:nucleic acid binding"/>
    <property type="evidence" value="ECO:0007669"/>
    <property type="project" value="InterPro"/>
</dbReference>
<keyword evidence="3 6" id="KW-0808">Transferase</keyword>
<gene>
    <name evidence="6" type="ORF">SHALO_2735</name>
</gene>
<dbReference type="REBASE" id="159672">
    <property type="entry name" value="M.Sha13726ORF2735P"/>
</dbReference>
<evidence type="ECO:0000256" key="2">
    <source>
        <dbReference type="ARBA" id="ARBA00022603"/>
    </source>
</evidence>
<evidence type="ECO:0000313" key="7">
    <source>
        <dbReference type="Proteomes" id="UP000094609"/>
    </source>
</evidence>
<dbReference type="EMBL" id="CP017111">
    <property type="protein sequence ID" value="AOO66493.1"/>
    <property type="molecule type" value="Genomic_DNA"/>
</dbReference>
<protein>
    <recommendedName>
        <fullName evidence="1">site-specific DNA-methyltransferase (adenine-specific)</fullName>
        <ecNumber evidence="1">2.1.1.72</ecNumber>
    </recommendedName>
</protein>
<evidence type="ECO:0000313" key="6">
    <source>
        <dbReference type="EMBL" id="AOO66493.1"/>
    </source>
</evidence>
<name>A0A1D7TND4_9BACT</name>
<sequence>MNYIGSKVKLLSFIDAHISSLLKENVPPKIFCDLFAGSGSVGSYFAQKGCSILSNDLEFYSYVLNHAMLKPPELSTIAPIIDSLNALPLRKGLMYEHYCLESGSERNYFSDENAQKIDAVRQGIEAYKRDEPLYIYLLASLLHSADKVANTASIYSAYLKHLKPLACEKLHLHAFLSLLTSTHHQVFCEDANVLISTLKGDILYLDPPYNRRQYGANYHILNTIARYDAFTPKGKTGVRAYESSAYCKSGTALLALEDIIQKANFPWIVLSYNDEGIIDLSSLSTMLERYGTCASFQMPHQRFKGYRNQENKKALSEYLYILEKF</sequence>
<dbReference type="InterPro" id="IPR002052">
    <property type="entry name" value="DNA_methylase_N6_adenine_CS"/>
</dbReference>
<dbReference type="RefSeq" id="WP_069479023.1">
    <property type="nucleotide sequence ID" value="NZ_CP017111.1"/>
</dbReference>
<dbReference type="PATRIC" id="fig|1193502.14.peg.2771"/>
<keyword evidence="2 6" id="KW-0489">Methyltransferase</keyword>
<keyword evidence="4" id="KW-0949">S-adenosyl-L-methionine</keyword>
<dbReference type="EC" id="2.1.1.72" evidence="1"/>
<dbReference type="InterPro" id="IPR012327">
    <property type="entry name" value="MeTrfase_D12"/>
</dbReference>
<dbReference type="AlphaFoldDB" id="A0A1D7TND4"/>
<evidence type="ECO:0000256" key="4">
    <source>
        <dbReference type="ARBA" id="ARBA00022691"/>
    </source>
</evidence>
<dbReference type="GO" id="GO:0009307">
    <property type="term" value="P:DNA restriction-modification system"/>
    <property type="evidence" value="ECO:0007669"/>
    <property type="project" value="InterPro"/>
</dbReference>
<comment type="catalytic activity">
    <reaction evidence="5">
        <text>a 2'-deoxyadenosine in DNA + S-adenosyl-L-methionine = an N(6)-methyl-2'-deoxyadenosine in DNA + S-adenosyl-L-homocysteine + H(+)</text>
        <dbReference type="Rhea" id="RHEA:15197"/>
        <dbReference type="Rhea" id="RHEA-COMP:12418"/>
        <dbReference type="Rhea" id="RHEA-COMP:12419"/>
        <dbReference type="ChEBI" id="CHEBI:15378"/>
        <dbReference type="ChEBI" id="CHEBI:57856"/>
        <dbReference type="ChEBI" id="CHEBI:59789"/>
        <dbReference type="ChEBI" id="CHEBI:90615"/>
        <dbReference type="ChEBI" id="CHEBI:90616"/>
        <dbReference type="EC" id="2.1.1.72"/>
    </reaction>
</comment>
<keyword evidence="7" id="KW-1185">Reference proteome</keyword>
<evidence type="ECO:0000256" key="5">
    <source>
        <dbReference type="ARBA" id="ARBA00047942"/>
    </source>
</evidence>
<dbReference type="Proteomes" id="UP000094609">
    <property type="component" value="Chromosome"/>
</dbReference>
<reference evidence="7" key="1">
    <citation type="submission" date="2016-08" db="EMBL/GenBank/DDBJ databases">
        <title>Complete genome sequence of the organohalide-respiring Epsilonproteobacterium Sulfurospirillum halorespirans.</title>
        <authorList>
            <person name="Goris T."/>
            <person name="Zimmermann J."/>
            <person name="Schenz B."/>
            <person name="Lemos M."/>
            <person name="Hackermueller J."/>
            <person name="Diekert G."/>
        </authorList>
    </citation>
    <scope>NUCLEOTIDE SEQUENCE [LARGE SCALE GENOMIC DNA]</scope>
    <source>
        <strain>DSM 13726</strain>
        <strain evidence="7">PCE-M2</strain>
    </source>
</reference>
<evidence type="ECO:0000256" key="3">
    <source>
        <dbReference type="ARBA" id="ARBA00022679"/>
    </source>
</evidence>
<dbReference type="GO" id="GO:0032259">
    <property type="term" value="P:methylation"/>
    <property type="evidence" value="ECO:0007669"/>
    <property type="project" value="UniProtKB-KW"/>
</dbReference>
<dbReference type="STRING" id="1193502.SHALO_2735"/>
<dbReference type="Pfam" id="PF02086">
    <property type="entry name" value="MethyltransfD12"/>
    <property type="match status" value="1"/>
</dbReference>
<dbReference type="KEGG" id="shal:SHALO_2735"/>
<proteinExistence type="predicted"/>
<dbReference type="InterPro" id="IPR029063">
    <property type="entry name" value="SAM-dependent_MTases_sf"/>
</dbReference>